<protein>
    <recommendedName>
        <fullName evidence="5">Pentapeptide repeat-containing protein</fullName>
    </recommendedName>
</protein>
<feature type="compositionally biased region" description="Polar residues" evidence="1">
    <location>
        <begin position="52"/>
        <end position="63"/>
    </location>
</feature>
<feature type="compositionally biased region" description="Basic and acidic residues" evidence="1">
    <location>
        <begin position="64"/>
        <end position="82"/>
    </location>
</feature>
<dbReference type="Gene3D" id="2.160.20.80">
    <property type="entry name" value="E3 ubiquitin-protein ligase SopA"/>
    <property type="match status" value="2"/>
</dbReference>
<evidence type="ECO:0008006" key="5">
    <source>
        <dbReference type="Google" id="ProtNLM"/>
    </source>
</evidence>
<name>A0A814M2Z6_9BILA</name>
<gene>
    <name evidence="3" type="ORF">VCS650_LOCUS18553</name>
</gene>
<accession>A0A814M2Z6</accession>
<dbReference type="EMBL" id="CAJNON010000178">
    <property type="protein sequence ID" value="CAF1072405.1"/>
    <property type="molecule type" value="Genomic_DNA"/>
</dbReference>
<reference evidence="3" key="1">
    <citation type="submission" date="2021-02" db="EMBL/GenBank/DDBJ databases">
        <authorList>
            <person name="Nowell W R."/>
        </authorList>
    </citation>
    <scope>NUCLEOTIDE SEQUENCE</scope>
</reference>
<dbReference type="Proteomes" id="UP000663891">
    <property type="component" value="Unassembled WGS sequence"/>
</dbReference>
<comment type="caution">
    <text evidence="3">The sequence shown here is derived from an EMBL/GenBank/DDBJ whole genome shotgun (WGS) entry which is preliminary data.</text>
</comment>
<dbReference type="Pfam" id="PF00805">
    <property type="entry name" value="Pentapeptide"/>
    <property type="match status" value="1"/>
</dbReference>
<feature type="transmembrane region" description="Helical" evidence="2">
    <location>
        <begin position="26"/>
        <end position="45"/>
    </location>
</feature>
<keyword evidence="2" id="KW-0472">Membrane</keyword>
<dbReference type="CDD" id="cd22249">
    <property type="entry name" value="UDM1_RNF168_RNF169-like"/>
    <property type="match status" value="1"/>
</dbReference>
<organism evidence="3 4">
    <name type="scientific">Adineta steineri</name>
    <dbReference type="NCBI Taxonomy" id="433720"/>
    <lineage>
        <taxon>Eukaryota</taxon>
        <taxon>Metazoa</taxon>
        <taxon>Spiralia</taxon>
        <taxon>Gnathifera</taxon>
        <taxon>Rotifera</taxon>
        <taxon>Eurotatoria</taxon>
        <taxon>Bdelloidea</taxon>
        <taxon>Adinetida</taxon>
        <taxon>Adinetidae</taxon>
        <taxon>Adineta</taxon>
    </lineage>
</organism>
<evidence type="ECO:0000256" key="2">
    <source>
        <dbReference type="SAM" id="Phobius"/>
    </source>
</evidence>
<evidence type="ECO:0000313" key="4">
    <source>
        <dbReference type="Proteomes" id="UP000663891"/>
    </source>
</evidence>
<evidence type="ECO:0000313" key="3">
    <source>
        <dbReference type="EMBL" id="CAF1072405.1"/>
    </source>
</evidence>
<dbReference type="PANTHER" id="PTHR14136">
    <property type="entry name" value="BTB_POZ DOMAIN-CONTAINING PROTEIN KCTD9"/>
    <property type="match status" value="1"/>
</dbReference>
<keyword evidence="2" id="KW-0812">Transmembrane</keyword>
<dbReference type="SUPFAM" id="SSF141571">
    <property type="entry name" value="Pentapeptide repeat-like"/>
    <property type="match status" value="2"/>
</dbReference>
<feature type="region of interest" description="Disordered" evidence="1">
    <location>
        <begin position="52"/>
        <end position="82"/>
    </location>
</feature>
<evidence type="ECO:0000256" key="1">
    <source>
        <dbReference type="SAM" id="MobiDB-lite"/>
    </source>
</evidence>
<dbReference type="PANTHER" id="PTHR14136:SF17">
    <property type="entry name" value="BTB_POZ DOMAIN-CONTAINING PROTEIN KCTD9"/>
    <property type="match status" value="1"/>
</dbReference>
<keyword evidence="2" id="KW-1133">Transmembrane helix</keyword>
<sequence>MNNLNSTLPQYTTNRSYVTLKHLLKFFSNAAVPLLIGAITLIIAIHQQKVTQSNRDSDASQATELRRQDREQESLQREEDKKIAQLQRTEDKEAIRSQRELDLKIINDKRVQDYEIAEQQRNLSEYHRIQESQMARKIHEHNLLLEDERQKENILLEYQNDLATLLLDHESKQNEINTWWFVLQMKTNTALRQLDPTRRSILVHTLLEANLLNVKVPNSDALLYRANLSGIQFDQSVYTLRSGAYFGLDEGLIIPAADLRYVSFKNAFFSDNISLAYSNLDYTDWSFTHIINVFFIKDMSMNEAKFYGSDICGTHFDGYHHSDIDYYSNIKMNRVSFEYNKQCVQCVFQRVSLLGIRLNHSKFIGSKFLSLSMADGNLSNGSFVSSTFHSVTLDRVDFSGANLKSCKFIEASMINCFMFGTIFEKTSFSRVNLTGCKGLNMKDKNIITAITFDRTTLPDGTYIERSKK</sequence>
<dbReference type="InterPro" id="IPR051082">
    <property type="entry name" value="Pentapeptide-BTB/POZ_domain"/>
</dbReference>
<proteinExistence type="predicted"/>
<dbReference type="InterPro" id="IPR001646">
    <property type="entry name" value="5peptide_repeat"/>
</dbReference>
<dbReference type="AlphaFoldDB" id="A0A814M2Z6"/>